<feature type="compositionally biased region" description="Polar residues" evidence="2">
    <location>
        <begin position="49"/>
        <end position="61"/>
    </location>
</feature>
<gene>
    <name evidence="5" type="ORF">DP115_16385</name>
</gene>
<name>A0ABX1M9T6_9CYAN</name>
<protein>
    <submittedName>
        <fullName evidence="5">Serpin family protein</fullName>
    </submittedName>
</protein>
<dbReference type="PANTHER" id="PTHR11461">
    <property type="entry name" value="SERINE PROTEASE INHIBITOR, SERPIN"/>
    <property type="match status" value="1"/>
</dbReference>
<accession>A0ABX1M9T6</accession>
<dbReference type="Gene3D" id="3.30.497.10">
    <property type="entry name" value="Antithrombin, subunit I, domain 2"/>
    <property type="match status" value="1"/>
</dbReference>
<keyword evidence="3" id="KW-0472">Membrane</keyword>
<dbReference type="RefSeq" id="WP_169265843.1">
    <property type="nucleotide sequence ID" value="NZ_QMEC01000060.1"/>
</dbReference>
<dbReference type="SMART" id="SM00093">
    <property type="entry name" value="SERPIN"/>
    <property type="match status" value="1"/>
</dbReference>
<feature type="transmembrane region" description="Helical" evidence="3">
    <location>
        <begin position="21"/>
        <end position="39"/>
    </location>
</feature>
<comment type="caution">
    <text evidence="5">The sequence shown here is derived from an EMBL/GenBank/DDBJ whole genome shotgun (WGS) entry which is preliminary data.</text>
</comment>
<dbReference type="PANTHER" id="PTHR11461:SF211">
    <property type="entry name" value="GH10112P-RELATED"/>
    <property type="match status" value="1"/>
</dbReference>
<keyword evidence="3" id="KW-0812">Transmembrane</keyword>
<dbReference type="InterPro" id="IPR042185">
    <property type="entry name" value="Serpin_sf_2"/>
</dbReference>
<dbReference type="InterPro" id="IPR036186">
    <property type="entry name" value="Serpin_sf"/>
</dbReference>
<dbReference type="InterPro" id="IPR000215">
    <property type="entry name" value="Serpin_fam"/>
</dbReference>
<dbReference type="EMBL" id="QMEC01000060">
    <property type="protein sequence ID" value="NMF64261.1"/>
    <property type="molecule type" value="Genomic_DNA"/>
</dbReference>
<dbReference type="InterPro" id="IPR042178">
    <property type="entry name" value="Serpin_sf_1"/>
</dbReference>
<dbReference type="CDD" id="cd19588">
    <property type="entry name" value="serpin_miropin-like"/>
    <property type="match status" value="1"/>
</dbReference>
<evidence type="ECO:0000256" key="2">
    <source>
        <dbReference type="SAM" id="MobiDB-lite"/>
    </source>
</evidence>
<sequence length="442" mass="49419">MKHKFSNAGENFLQRRYGVRLGRRYVLAAASVVLMGVIGCSQVNSSTSAFAQSGSPRSESPVSKPALNPDSKLITANTKFGFKLFSEVLKNDSGKNIFVSPSSVAIALAMTYNGASGSTKEAMAKALEFKELNLEQINSSNVVLKKLLENSDPKVQLTIANSLWGNRKASFQPDFLQLNRDFYTAKIASLNFTDASSLNVINDWVNQKTNGKITNIVEKIQPDQVLFLVNAIYFKGSWTNEFDKQQTAEYPFYLQSGEQKQHPMMSQSGDYRYFENQQFQAVSLPYGKDAKMSFYIFLPKQNSNLQSFYQNLNAENWENWMAQFSKQQGSIRLPRFKMNYDVTLKNPLTAIGMGEAFSDQANFSAMGKDLKISEVKHKTFVEVNEEGTEAAAATSVEIMPVSALLPSKEPFQMIVERPFFCAIRDNQTGSILFMGSIVEPQS</sequence>
<comment type="similarity">
    <text evidence="1">Belongs to the serpin family.</text>
</comment>
<dbReference type="SUPFAM" id="SSF56574">
    <property type="entry name" value="Serpins"/>
    <property type="match status" value="1"/>
</dbReference>
<evidence type="ECO:0000313" key="5">
    <source>
        <dbReference type="EMBL" id="NMF64261.1"/>
    </source>
</evidence>
<keyword evidence="6" id="KW-1185">Reference proteome</keyword>
<evidence type="ECO:0000313" key="6">
    <source>
        <dbReference type="Proteomes" id="UP000762253"/>
    </source>
</evidence>
<keyword evidence="3" id="KW-1133">Transmembrane helix</keyword>
<feature type="domain" description="Serpin" evidence="4">
    <location>
        <begin position="82"/>
        <end position="440"/>
    </location>
</feature>
<dbReference type="Proteomes" id="UP000762253">
    <property type="component" value="Unassembled WGS sequence"/>
</dbReference>
<evidence type="ECO:0000256" key="1">
    <source>
        <dbReference type="RuleBase" id="RU000411"/>
    </source>
</evidence>
<organism evidence="5 6">
    <name type="scientific">Brasilonema octagenarum UFV-OR1</name>
    <dbReference type="NCBI Taxonomy" id="417115"/>
    <lineage>
        <taxon>Bacteria</taxon>
        <taxon>Bacillati</taxon>
        <taxon>Cyanobacteriota</taxon>
        <taxon>Cyanophyceae</taxon>
        <taxon>Nostocales</taxon>
        <taxon>Scytonemataceae</taxon>
        <taxon>Brasilonema</taxon>
        <taxon>Octagenarum group</taxon>
    </lineage>
</organism>
<feature type="region of interest" description="Disordered" evidence="2">
    <location>
        <begin position="49"/>
        <end position="68"/>
    </location>
</feature>
<reference evidence="5 6" key="1">
    <citation type="submission" date="2018-06" db="EMBL/GenBank/DDBJ databases">
        <title>Comparative genomics of Brasilonema spp. strains.</title>
        <authorList>
            <person name="Alvarenga D.O."/>
            <person name="Fiore M.F."/>
            <person name="Varani A.M."/>
        </authorList>
    </citation>
    <scope>NUCLEOTIDE SEQUENCE [LARGE SCALE GENOMIC DNA]</scope>
    <source>
        <strain evidence="5 6">UFV-OR1</strain>
    </source>
</reference>
<dbReference type="InterPro" id="IPR023796">
    <property type="entry name" value="Serpin_dom"/>
</dbReference>
<evidence type="ECO:0000256" key="3">
    <source>
        <dbReference type="SAM" id="Phobius"/>
    </source>
</evidence>
<dbReference type="Pfam" id="PF00079">
    <property type="entry name" value="Serpin"/>
    <property type="match status" value="1"/>
</dbReference>
<dbReference type="Gene3D" id="2.30.39.10">
    <property type="entry name" value="Alpha-1-antitrypsin, domain 1"/>
    <property type="match status" value="1"/>
</dbReference>
<proteinExistence type="inferred from homology"/>
<evidence type="ECO:0000259" key="4">
    <source>
        <dbReference type="SMART" id="SM00093"/>
    </source>
</evidence>